<feature type="compositionally biased region" description="Low complexity" evidence="1">
    <location>
        <begin position="1"/>
        <end position="11"/>
    </location>
</feature>
<proteinExistence type="predicted"/>
<evidence type="ECO:0000313" key="3">
    <source>
        <dbReference type="WBParaSite" id="PTRK_0000001100.1"/>
    </source>
</evidence>
<accession>A0A0N4YZX9</accession>
<protein>
    <submittedName>
        <fullName evidence="3">Transcriptional regulator, AraC family</fullName>
    </submittedName>
</protein>
<dbReference type="AlphaFoldDB" id="A0A0N4YZX9"/>
<name>A0A0N4YZX9_PARTI</name>
<organism evidence="2 3">
    <name type="scientific">Parastrongyloides trichosuri</name>
    <name type="common">Possum-specific nematode worm</name>
    <dbReference type="NCBI Taxonomy" id="131310"/>
    <lineage>
        <taxon>Eukaryota</taxon>
        <taxon>Metazoa</taxon>
        <taxon>Ecdysozoa</taxon>
        <taxon>Nematoda</taxon>
        <taxon>Chromadorea</taxon>
        <taxon>Rhabditida</taxon>
        <taxon>Tylenchina</taxon>
        <taxon>Panagrolaimomorpha</taxon>
        <taxon>Strongyloidoidea</taxon>
        <taxon>Strongyloididae</taxon>
        <taxon>Parastrongyloides</taxon>
    </lineage>
</organism>
<keyword evidence="2" id="KW-1185">Reference proteome</keyword>
<dbReference type="Proteomes" id="UP000038045">
    <property type="component" value="Unplaced"/>
</dbReference>
<feature type="region of interest" description="Disordered" evidence="1">
    <location>
        <begin position="112"/>
        <end position="242"/>
    </location>
</feature>
<reference evidence="3" key="1">
    <citation type="submission" date="2017-02" db="UniProtKB">
        <authorList>
            <consortium name="WormBaseParasite"/>
        </authorList>
    </citation>
    <scope>IDENTIFICATION</scope>
</reference>
<feature type="compositionally biased region" description="Basic residues" evidence="1">
    <location>
        <begin position="214"/>
        <end position="225"/>
    </location>
</feature>
<evidence type="ECO:0000256" key="1">
    <source>
        <dbReference type="SAM" id="MobiDB-lite"/>
    </source>
</evidence>
<dbReference type="WBParaSite" id="PTRK_0000001100.1">
    <property type="protein sequence ID" value="PTRK_0000001100.1"/>
    <property type="gene ID" value="PTRK_0000001100"/>
</dbReference>
<feature type="region of interest" description="Disordered" evidence="1">
    <location>
        <begin position="1"/>
        <end position="22"/>
    </location>
</feature>
<sequence length="264" mass="27101">RLWLAARAGPRGRAGRGRRGLPGLAGQLRAGLGAEQGHGVAALRHPAGAAGHVAIRMEAAGPGGSCRPGAGHRPRRARRHLDAGGRHRQPVEAAARAAHEFCTAGCGLLAAPSGAAHPPARRGVRDRHAVGRGARAQDRARFGPVQQGPGRAGGPGRSGAPAARPDRGAGAHAAHAGDAAVHLATDRRRHLVDRRFAGRGRLRRQPGGPAHPGHAGRPRRAHPARAARGAGGAQLGRAARDVQGRLSHLSAIRNVPGGLRRHLP</sequence>
<feature type="compositionally biased region" description="Basic residues" evidence="1">
    <location>
        <begin position="187"/>
        <end position="204"/>
    </location>
</feature>
<evidence type="ECO:0000313" key="2">
    <source>
        <dbReference type="Proteomes" id="UP000038045"/>
    </source>
</evidence>
<feature type="compositionally biased region" description="Low complexity" evidence="1">
    <location>
        <begin position="170"/>
        <end position="180"/>
    </location>
</feature>